<dbReference type="OrthoDB" id="15717at2759"/>
<dbReference type="PANTHER" id="PTHR46491">
    <property type="entry name" value="CDGSH IRON SULFUR DOMAIN PROTEIN HOMOLOG"/>
    <property type="match status" value="1"/>
</dbReference>
<reference evidence="8" key="1">
    <citation type="submission" date="2013-04" db="EMBL/GenBank/DDBJ databases">
        <title>The Genome Sequence of Fonticula alba ATCC 38817.</title>
        <authorList>
            <consortium name="The Broad Institute Genomics Platform"/>
            <person name="Russ C."/>
            <person name="Cuomo C."/>
            <person name="Burger G."/>
            <person name="Gray M.W."/>
            <person name="Holland P.W.H."/>
            <person name="King N."/>
            <person name="Lang F.B.F."/>
            <person name="Roger A.J."/>
            <person name="Ruiz-Trillo I."/>
            <person name="Brown M."/>
            <person name="Walker B."/>
            <person name="Young S."/>
            <person name="Zeng Q."/>
            <person name="Gargeya S."/>
            <person name="Fitzgerald M."/>
            <person name="Haas B."/>
            <person name="Abouelleil A."/>
            <person name="Allen A.W."/>
            <person name="Alvarado L."/>
            <person name="Arachchi H.M."/>
            <person name="Berlin A.M."/>
            <person name="Chapman S.B."/>
            <person name="Gainer-Dewar J."/>
            <person name="Goldberg J."/>
            <person name="Griggs A."/>
            <person name="Gujja S."/>
            <person name="Hansen M."/>
            <person name="Howarth C."/>
            <person name="Imamovic A."/>
            <person name="Ireland A."/>
            <person name="Larimer J."/>
            <person name="McCowan C."/>
            <person name="Murphy C."/>
            <person name="Pearson M."/>
            <person name="Poon T.W."/>
            <person name="Priest M."/>
            <person name="Roberts A."/>
            <person name="Saif S."/>
            <person name="Shea T."/>
            <person name="Sisk P."/>
            <person name="Sykes S."/>
            <person name="Wortman J."/>
            <person name="Nusbaum C."/>
            <person name="Birren B."/>
        </authorList>
    </citation>
    <scope>NUCLEOTIDE SEQUENCE [LARGE SCALE GENOMIC DNA]</scope>
    <source>
        <strain evidence="8">ATCC 38817</strain>
    </source>
</reference>
<feature type="compositionally biased region" description="Polar residues" evidence="6">
    <location>
        <begin position="1"/>
        <end position="11"/>
    </location>
</feature>
<evidence type="ECO:0000256" key="5">
    <source>
        <dbReference type="ARBA" id="ARBA00034078"/>
    </source>
</evidence>
<gene>
    <name evidence="8" type="ORF">H696_01160</name>
</gene>
<evidence type="ECO:0000313" key="9">
    <source>
        <dbReference type="Proteomes" id="UP000030693"/>
    </source>
</evidence>
<evidence type="ECO:0000256" key="3">
    <source>
        <dbReference type="ARBA" id="ARBA00023004"/>
    </source>
</evidence>
<keyword evidence="3" id="KW-0408">Iron</keyword>
<proteinExistence type="predicted"/>
<keyword evidence="1" id="KW-0001">2Fe-2S</keyword>
<dbReference type="RefSeq" id="XP_009493317.1">
    <property type="nucleotide sequence ID" value="XM_009495042.1"/>
</dbReference>
<dbReference type="PANTHER" id="PTHR46491:SF3">
    <property type="entry name" value="CDGSH IRON-SULFUR DOMAIN-CONTAINING PROTEIN 3, MITOCHONDRIAL"/>
    <property type="match status" value="1"/>
</dbReference>
<dbReference type="eggNOG" id="KOG4605">
    <property type="taxonomic scope" value="Eukaryota"/>
</dbReference>
<dbReference type="GO" id="GO:0046872">
    <property type="term" value="F:metal ion binding"/>
    <property type="evidence" value="ECO:0007669"/>
    <property type="project" value="UniProtKB-KW"/>
</dbReference>
<dbReference type="EMBL" id="KB932202">
    <property type="protein sequence ID" value="KCV71739.1"/>
    <property type="molecule type" value="Genomic_DNA"/>
</dbReference>
<comment type="cofactor">
    <cofactor evidence="5">
        <name>[2Fe-2S] cluster</name>
        <dbReference type="ChEBI" id="CHEBI:190135"/>
    </cofactor>
</comment>
<dbReference type="InterPro" id="IPR018967">
    <property type="entry name" value="FeS-contain_CDGSH-typ"/>
</dbReference>
<feature type="region of interest" description="Disordered" evidence="6">
    <location>
        <begin position="1"/>
        <end position="37"/>
    </location>
</feature>
<feature type="region of interest" description="Disordered" evidence="6">
    <location>
        <begin position="261"/>
        <end position="295"/>
    </location>
</feature>
<keyword evidence="9" id="KW-1185">Reference proteome</keyword>
<organism evidence="8">
    <name type="scientific">Fonticula alba</name>
    <name type="common">Slime mold</name>
    <dbReference type="NCBI Taxonomy" id="691883"/>
    <lineage>
        <taxon>Eukaryota</taxon>
        <taxon>Rotosphaerida</taxon>
        <taxon>Fonticulaceae</taxon>
        <taxon>Fonticula</taxon>
    </lineage>
</organism>
<evidence type="ECO:0000259" key="7">
    <source>
        <dbReference type="SMART" id="SM00704"/>
    </source>
</evidence>
<sequence length="295" mass="31703">MSDSANTSATEPTHLAQRIDGLSLQPADPPADPKYPSSDYYLKKARRRAAIEGHSESVFCQPARMVDIEDLRAAVPTFSPVNVRGLVPGDVKLWCTCGLSAKQPWCDGAHRGTRFRPLKWVVPKPASSATNPNPKPPLVYHICSCKYTAMPPYCDGVHVMFPLNYVHKQADCPGPHTPGVTRLCDKCGWACPDLKRAWAAENHPELTAATAGDASGEESDLISDFELSDTDADYTPFRPGAGCGGPCQGCPVAPYACHDHQEAHQAEGDSDMRDSSPSGDQPSAAELSVQMDADA</sequence>
<dbReference type="GeneID" id="20525885"/>
<feature type="domain" description="Iron-binding zinc finger CDGSH type" evidence="7">
    <location>
        <begin position="61"/>
        <end position="116"/>
    </location>
</feature>
<evidence type="ECO:0000256" key="1">
    <source>
        <dbReference type="ARBA" id="ARBA00022714"/>
    </source>
</evidence>
<dbReference type="Gene3D" id="3.40.5.90">
    <property type="entry name" value="CDGSH iron-sulfur domain, mitoNEET-type"/>
    <property type="match status" value="1"/>
</dbReference>
<evidence type="ECO:0000256" key="4">
    <source>
        <dbReference type="ARBA" id="ARBA00023014"/>
    </source>
</evidence>
<evidence type="ECO:0000256" key="6">
    <source>
        <dbReference type="SAM" id="MobiDB-lite"/>
    </source>
</evidence>
<dbReference type="GO" id="GO:0005739">
    <property type="term" value="C:mitochondrion"/>
    <property type="evidence" value="ECO:0007669"/>
    <property type="project" value="TreeGrafter"/>
</dbReference>
<dbReference type="InterPro" id="IPR042216">
    <property type="entry name" value="MitoNEET_CISD"/>
</dbReference>
<feature type="compositionally biased region" description="Basic and acidic residues" evidence="6">
    <location>
        <begin position="261"/>
        <end position="274"/>
    </location>
</feature>
<evidence type="ECO:0000313" key="8">
    <source>
        <dbReference type="EMBL" id="KCV71739.1"/>
    </source>
</evidence>
<evidence type="ECO:0000256" key="2">
    <source>
        <dbReference type="ARBA" id="ARBA00022723"/>
    </source>
</evidence>
<dbReference type="STRING" id="691883.A0A058ZBG2"/>
<feature type="domain" description="Iron-binding zinc finger CDGSH type" evidence="7">
    <location>
        <begin position="127"/>
        <end position="164"/>
    </location>
</feature>
<keyword evidence="4" id="KW-0411">Iron-sulfur</keyword>
<keyword evidence="2" id="KW-0479">Metal-binding</keyword>
<dbReference type="InterPro" id="IPR052950">
    <property type="entry name" value="CISD"/>
</dbReference>
<dbReference type="Proteomes" id="UP000030693">
    <property type="component" value="Unassembled WGS sequence"/>
</dbReference>
<name>A0A058ZBG2_FONAL</name>
<accession>A0A058ZBG2</accession>
<dbReference type="GO" id="GO:0051537">
    <property type="term" value="F:2 iron, 2 sulfur cluster binding"/>
    <property type="evidence" value="ECO:0007669"/>
    <property type="project" value="UniProtKB-KW"/>
</dbReference>
<protein>
    <recommendedName>
        <fullName evidence="7">Iron-binding zinc finger CDGSH type domain-containing protein</fullName>
    </recommendedName>
</protein>
<dbReference type="AlphaFoldDB" id="A0A058ZBG2"/>
<dbReference type="SMART" id="SM00704">
    <property type="entry name" value="ZnF_CDGSH"/>
    <property type="match status" value="2"/>
</dbReference>